<reference evidence="3" key="1">
    <citation type="submission" date="2014-03" db="EMBL/GenBank/DDBJ databases">
        <authorList>
            <person name="Aksoy S."/>
            <person name="Warren W."/>
            <person name="Wilson R.K."/>
        </authorList>
    </citation>
    <scope>NUCLEOTIDE SEQUENCE [LARGE SCALE GENOMIC DNA]</scope>
    <source>
        <strain evidence="3">IAEA</strain>
    </source>
</reference>
<protein>
    <submittedName>
        <fullName evidence="2">Uncharacterized protein</fullName>
    </submittedName>
</protein>
<dbReference type="AlphaFoldDB" id="A0A1A9X3C4"/>
<reference evidence="2" key="2">
    <citation type="submission" date="2020-05" db="UniProtKB">
        <authorList>
            <consortium name="EnsemblMetazoa"/>
        </authorList>
    </citation>
    <scope>IDENTIFICATION</scope>
    <source>
        <strain evidence="2">IAEA</strain>
    </source>
</reference>
<sequence>MLRTCCLSVGNTEPEALFIICMCGTLNMDRPGVVDDAPAEVTALSVCKLICWIPEVLLIGVICAPGLGTRVVTEVLGFTTTLVYFGICRDIRLVQGFIVFRLVSLLNPTLPLVELLTSSEILPSLSANNMGMSMILDISTLLAVGVLVLADVLVAGPIGIICFAGAFKCKVVPPATFLTTVYLVWLPTAVANCVVCPLVSGLVVTLELNVKPESASLLESVIID</sequence>
<feature type="transmembrane region" description="Helical" evidence="1">
    <location>
        <begin position="140"/>
        <end position="167"/>
    </location>
</feature>
<proteinExistence type="predicted"/>
<feature type="transmembrane region" description="Helical" evidence="1">
    <location>
        <begin position="182"/>
        <end position="206"/>
    </location>
</feature>
<keyword evidence="1" id="KW-0812">Transmembrane</keyword>
<evidence type="ECO:0000313" key="3">
    <source>
        <dbReference type="Proteomes" id="UP000091820"/>
    </source>
</evidence>
<dbReference type="VEuPathDB" id="VectorBase:GBRI042760"/>
<keyword evidence="3" id="KW-1185">Reference proteome</keyword>
<keyword evidence="1" id="KW-1133">Transmembrane helix</keyword>
<evidence type="ECO:0000313" key="2">
    <source>
        <dbReference type="EnsemblMetazoa" id="GBRI042760-PA"/>
    </source>
</evidence>
<dbReference type="Proteomes" id="UP000091820">
    <property type="component" value="Unassembled WGS sequence"/>
</dbReference>
<accession>A0A1A9X3C4</accession>
<organism evidence="2 3">
    <name type="scientific">Glossina brevipalpis</name>
    <dbReference type="NCBI Taxonomy" id="37001"/>
    <lineage>
        <taxon>Eukaryota</taxon>
        <taxon>Metazoa</taxon>
        <taxon>Ecdysozoa</taxon>
        <taxon>Arthropoda</taxon>
        <taxon>Hexapoda</taxon>
        <taxon>Insecta</taxon>
        <taxon>Pterygota</taxon>
        <taxon>Neoptera</taxon>
        <taxon>Endopterygota</taxon>
        <taxon>Diptera</taxon>
        <taxon>Brachycera</taxon>
        <taxon>Muscomorpha</taxon>
        <taxon>Hippoboscoidea</taxon>
        <taxon>Glossinidae</taxon>
        <taxon>Glossina</taxon>
    </lineage>
</organism>
<dbReference type="EnsemblMetazoa" id="GBRI042760-RA">
    <property type="protein sequence ID" value="GBRI042760-PA"/>
    <property type="gene ID" value="GBRI042760"/>
</dbReference>
<name>A0A1A9X3C4_9MUSC</name>
<evidence type="ECO:0000256" key="1">
    <source>
        <dbReference type="SAM" id="Phobius"/>
    </source>
</evidence>
<keyword evidence="1" id="KW-0472">Membrane</keyword>